<reference evidence="2 3" key="1">
    <citation type="submission" date="2016-10" db="EMBL/GenBank/DDBJ databases">
        <authorList>
            <person name="de Groot N.N."/>
        </authorList>
    </citation>
    <scope>NUCLEOTIDE SEQUENCE [LARGE SCALE GENOMIC DNA]</scope>
    <source>
        <strain evidence="2 3">47C3B</strain>
    </source>
</reference>
<evidence type="ECO:0000313" key="2">
    <source>
        <dbReference type="EMBL" id="SDE79560.1"/>
    </source>
</evidence>
<feature type="transmembrane region" description="Helical" evidence="1">
    <location>
        <begin position="7"/>
        <end position="26"/>
    </location>
</feature>
<evidence type="ECO:0000256" key="1">
    <source>
        <dbReference type="SAM" id="Phobius"/>
    </source>
</evidence>
<feature type="transmembrane region" description="Helical" evidence="1">
    <location>
        <begin position="46"/>
        <end position="64"/>
    </location>
</feature>
<evidence type="ECO:0000313" key="3">
    <source>
        <dbReference type="Proteomes" id="UP000199072"/>
    </source>
</evidence>
<keyword evidence="3" id="KW-1185">Reference proteome</keyword>
<dbReference type="STRING" id="1391627.SAMN05216464_109222"/>
<gene>
    <name evidence="2" type="ORF">SAMN05216464_109222</name>
</gene>
<proteinExistence type="predicted"/>
<name>A0A1G7FUG2_9SPHI</name>
<dbReference type="AlphaFoldDB" id="A0A1G7FUG2"/>
<sequence>MKTLIKYISLLLFSGLIIPVCYLLPLKTHPSSRKPTPLLTAQTIPAHVPAAGVILINAVVKNIFRH</sequence>
<dbReference type="EMBL" id="FNAI01000009">
    <property type="protein sequence ID" value="SDE79560.1"/>
    <property type="molecule type" value="Genomic_DNA"/>
</dbReference>
<dbReference type="OrthoDB" id="799864at2"/>
<organism evidence="2 3">
    <name type="scientific">Mucilaginibacter pineti</name>
    <dbReference type="NCBI Taxonomy" id="1391627"/>
    <lineage>
        <taxon>Bacteria</taxon>
        <taxon>Pseudomonadati</taxon>
        <taxon>Bacteroidota</taxon>
        <taxon>Sphingobacteriia</taxon>
        <taxon>Sphingobacteriales</taxon>
        <taxon>Sphingobacteriaceae</taxon>
        <taxon>Mucilaginibacter</taxon>
    </lineage>
</organism>
<accession>A0A1G7FUG2</accession>
<dbReference type="RefSeq" id="WP_091151644.1">
    <property type="nucleotide sequence ID" value="NZ_FNAI01000009.1"/>
</dbReference>
<keyword evidence="1" id="KW-1133">Transmembrane helix</keyword>
<keyword evidence="1" id="KW-0472">Membrane</keyword>
<protein>
    <submittedName>
        <fullName evidence="2">Uncharacterized protein</fullName>
    </submittedName>
</protein>
<dbReference type="Proteomes" id="UP000199072">
    <property type="component" value="Unassembled WGS sequence"/>
</dbReference>
<keyword evidence="1" id="KW-0812">Transmembrane</keyword>